<organism evidence="3 4">
    <name type="scientific">Salinisphaera hydrothermalis (strain C41B8)</name>
    <dbReference type="NCBI Taxonomy" id="1304275"/>
    <lineage>
        <taxon>Bacteria</taxon>
        <taxon>Pseudomonadati</taxon>
        <taxon>Pseudomonadota</taxon>
        <taxon>Gammaproteobacteria</taxon>
        <taxon>Salinisphaerales</taxon>
        <taxon>Salinisphaeraceae</taxon>
        <taxon>Salinisphaera</taxon>
    </lineage>
</organism>
<dbReference type="GO" id="GO:0016020">
    <property type="term" value="C:membrane"/>
    <property type="evidence" value="ECO:0007669"/>
    <property type="project" value="TreeGrafter"/>
</dbReference>
<dbReference type="STRING" id="1304275.C41B8_09426"/>
<reference evidence="3 4" key="1">
    <citation type="submission" date="2013-03" db="EMBL/GenBank/DDBJ databases">
        <title>Salinisphaera hydrothermalis C41B8 Genome Sequencing.</title>
        <authorList>
            <person name="Li C."/>
            <person name="Lai Q."/>
            <person name="Shao Z."/>
        </authorList>
    </citation>
    <scope>NUCLEOTIDE SEQUENCE [LARGE SCALE GENOMIC DNA]</scope>
    <source>
        <strain evidence="3 4">C41B8</strain>
    </source>
</reference>
<dbReference type="EMBL" id="APNK01000011">
    <property type="protein sequence ID" value="KEZ77588.1"/>
    <property type="molecule type" value="Genomic_DNA"/>
</dbReference>
<dbReference type="RefSeq" id="WP_037337006.1">
    <property type="nucleotide sequence ID" value="NZ_APNK01000011.1"/>
</dbReference>
<dbReference type="Proteomes" id="UP000028302">
    <property type="component" value="Unassembled WGS sequence"/>
</dbReference>
<keyword evidence="2" id="KW-0560">Oxidoreductase</keyword>
<dbReference type="PANTHER" id="PTHR44196:SF1">
    <property type="entry name" value="DEHYDROGENASE_REDUCTASE SDR FAMILY MEMBER 7B"/>
    <property type="match status" value="1"/>
</dbReference>
<dbReference type="GO" id="GO:0016491">
    <property type="term" value="F:oxidoreductase activity"/>
    <property type="evidence" value="ECO:0007669"/>
    <property type="project" value="UniProtKB-KW"/>
</dbReference>
<evidence type="ECO:0000313" key="3">
    <source>
        <dbReference type="EMBL" id="KEZ77588.1"/>
    </source>
</evidence>
<dbReference type="InterPro" id="IPR020904">
    <property type="entry name" value="Sc_DH/Rdtase_CS"/>
</dbReference>
<evidence type="ECO:0000256" key="1">
    <source>
        <dbReference type="ARBA" id="ARBA00006484"/>
    </source>
</evidence>
<sequence>MNRILIVGATSAIAEAAARRFAARGDALFLVARNRDKLEPIARDLSIRGASRATVHAMDADDLGAHAAMLDAAEADLGGIDTVFIAYGTLPDQAACAADPAAAVAAWHTNAVSVVALVTDVANRLERQGAGQIAVISSVAGDRGRASNYVYGSAKAGVNAFLDGLRHRLHGSGVSVLTIRPGLVDTPMTADLDKGPLFASADKVGGDIVKAIDGRRAVVYTPGFWRVIMTIIKAVPRTIFHRTQL</sequence>
<dbReference type="PANTHER" id="PTHR44196">
    <property type="entry name" value="DEHYDROGENASE/REDUCTASE SDR FAMILY MEMBER 7B"/>
    <property type="match status" value="1"/>
</dbReference>
<comment type="similarity">
    <text evidence="1">Belongs to the short-chain dehydrogenases/reductases (SDR) family.</text>
</comment>
<proteinExistence type="inferred from homology"/>
<dbReference type="SUPFAM" id="SSF51735">
    <property type="entry name" value="NAD(P)-binding Rossmann-fold domains"/>
    <property type="match status" value="1"/>
</dbReference>
<dbReference type="eggNOG" id="COG0300">
    <property type="taxonomic scope" value="Bacteria"/>
</dbReference>
<dbReference type="PROSITE" id="PS00061">
    <property type="entry name" value="ADH_SHORT"/>
    <property type="match status" value="1"/>
</dbReference>
<evidence type="ECO:0000256" key="2">
    <source>
        <dbReference type="ARBA" id="ARBA00023002"/>
    </source>
</evidence>
<evidence type="ECO:0000313" key="4">
    <source>
        <dbReference type="Proteomes" id="UP000028302"/>
    </source>
</evidence>
<dbReference type="PRINTS" id="PR00081">
    <property type="entry name" value="GDHRDH"/>
</dbReference>
<dbReference type="Pfam" id="PF00106">
    <property type="entry name" value="adh_short"/>
    <property type="match status" value="1"/>
</dbReference>
<dbReference type="AlphaFoldDB" id="A0A084ILK4"/>
<dbReference type="InterPro" id="IPR036291">
    <property type="entry name" value="NAD(P)-bd_dom_sf"/>
</dbReference>
<keyword evidence="4" id="KW-1185">Reference proteome</keyword>
<dbReference type="InterPro" id="IPR002347">
    <property type="entry name" value="SDR_fam"/>
</dbReference>
<comment type="caution">
    <text evidence="3">The sequence shown here is derived from an EMBL/GenBank/DDBJ whole genome shotgun (WGS) entry which is preliminary data.</text>
</comment>
<protein>
    <submittedName>
        <fullName evidence="3">Short chain dehydrogenase</fullName>
    </submittedName>
</protein>
<dbReference type="Gene3D" id="3.40.50.720">
    <property type="entry name" value="NAD(P)-binding Rossmann-like Domain"/>
    <property type="match status" value="1"/>
</dbReference>
<name>A0A084ILK4_SALHC</name>
<dbReference type="OrthoDB" id="335726at2"/>
<gene>
    <name evidence="3" type="ORF">C41B8_09426</name>
</gene>
<dbReference type="NCBIfam" id="NF005489">
    <property type="entry name" value="PRK07102.1"/>
    <property type="match status" value="1"/>
</dbReference>
<accession>A0A084ILK4</accession>